<comment type="cofactor">
    <cofactor evidence="5">
        <name>FAD</name>
        <dbReference type="ChEBI" id="CHEBI:57692"/>
    </cofactor>
</comment>
<evidence type="ECO:0000256" key="2">
    <source>
        <dbReference type="ARBA" id="ARBA00022827"/>
    </source>
</evidence>
<comment type="subunit">
    <text evidence="5">Monomer.</text>
</comment>
<comment type="subcellular location">
    <subcellularLocation>
        <location evidence="5">Cytoplasm</location>
    </subcellularLocation>
</comment>
<dbReference type="PRINTS" id="PR00420">
    <property type="entry name" value="RNGMNOXGNASE"/>
</dbReference>
<gene>
    <name evidence="7" type="ORF">F0U60_25495</name>
</gene>
<reference evidence="7 8" key="1">
    <citation type="submission" date="2019-08" db="EMBL/GenBank/DDBJ databases">
        <title>Archangium and Cystobacter genomes.</title>
        <authorList>
            <person name="Chen I.-C.K."/>
            <person name="Wielgoss S."/>
        </authorList>
    </citation>
    <scope>NUCLEOTIDE SEQUENCE [LARGE SCALE GENOMIC DNA]</scope>
    <source>
        <strain evidence="7 8">Cbm 6</strain>
    </source>
</reference>
<comment type="function">
    <text evidence="5">An FAD-requiring monooxygenase active on some tetracycline antibiotic derivatives, which leads to their inactivation. Hydroxylates carbon 11a of tetracycline and some analogs.</text>
</comment>
<evidence type="ECO:0000313" key="7">
    <source>
        <dbReference type="EMBL" id="WNG47106.1"/>
    </source>
</evidence>
<comment type="domain">
    <text evidence="5">Consists of an N-terminal FAD-binding domain with a Rossman fold and a C-terminal substrate-binding domain.</text>
</comment>
<evidence type="ECO:0000256" key="1">
    <source>
        <dbReference type="ARBA" id="ARBA00022630"/>
    </source>
</evidence>
<evidence type="ECO:0000256" key="5">
    <source>
        <dbReference type="HAMAP-Rule" id="MF_00845"/>
    </source>
</evidence>
<dbReference type="PANTHER" id="PTHR46972:SF1">
    <property type="entry name" value="FAD DEPENDENT OXIDOREDUCTASE DOMAIN-CONTAINING PROTEIN"/>
    <property type="match status" value="1"/>
</dbReference>
<keyword evidence="5" id="KW-0547">Nucleotide-binding</keyword>
<evidence type="ECO:0000256" key="3">
    <source>
        <dbReference type="ARBA" id="ARBA00023002"/>
    </source>
</evidence>
<dbReference type="Gene3D" id="3.50.50.60">
    <property type="entry name" value="FAD/NAD(P)-binding domain"/>
    <property type="match status" value="1"/>
</dbReference>
<dbReference type="EMBL" id="CP043494">
    <property type="protein sequence ID" value="WNG47106.1"/>
    <property type="molecule type" value="Genomic_DNA"/>
</dbReference>
<keyword evidence="3 5" id="KW-0560">Oxidoreductase</keyword>
<dbReference type="SUPFAM" id="SSF51905">
    <property type="entry name" value="FAD/NAD(P)-binding domain"/>
    <property type="match status" value="1"/>
</dbReference>
<keyword evidence="5" id="KW-0963">Cytoplasm</keyword>
<feature type="domain" description="FAD-binding" evidence="6">
    <location>
        <begin position="9"/>
        <end position="335"/>
    </location>
</feature>
<feature type="binding site" evidence="5">
    <location>
        <position position="108"/>
    </location>
    <ligand>
        <name>FAD</name>
        <dbReference type="ChEBI" id="CHEBI:57692"/>
    </ligand>
</feature>
<dbReference type="EC" id="1.14.13.-" evidence="5"/>
<dbReference type="InterPro" id="IPR036188">
    <property type="entry name" value="FAD/NAD-bd_sf"/>
</dbReference>
<keyword evidence="8" id="KW-1185">Reference proteome</keyword>
<evidence type="ECO:0000256" key="4">
    <source>
        <dbReference type="ARBA" id="ARBA00023033"/>
    </source>
</evidence>
<feature type="binding site" evidence="5">
    <location>
        <position position="302"/>
    </location>
    <ligand>
        <name>FAD</name>
        <dbReference type="ChEBI" id="CHEBI:57692"/>
    </ligand>
</feature>
<dbReference type="HAMAP" id="MF_00845">
    <property type="entry name" value="TetX_monooxygenase"/>
    <property type="match status" value="1"/>
</dbReference>
<evidence type="ECO:0000313" key="8">
    <source>
        <dbReference type="Proteomes" id="UP001611383"/>
    </source>
</evidence>
<keyword evidence="2 5" id="KW-0274">FAD</keyword>
<keyword evidence="4 5" id="KW-0503">Monooxygenase</keyword>
<dbReference type="InterPro" id="IPR043683">
    <property type="entry name" value="TetX_monooxygenase"/>
</dbReference>
<dbReference type="GO" id="GO:0004497">
    <property type="term" value="F:monooxygenase activity"/>
    <property type="evidence" value="ECO:0007669"/>
    <property type="project" value="UniProtKB-KW"/>
</dbReference>
<name>A0ABY9WW09_9BACT</name>
<protein>
    <recommendedName>
        <fullName evidence="5">Flavin-dependent monooxygenase</fullName>
    </recommendedName>
    <alternativeName>
        <fullName evidence="5">TetX monooxygenase</fullName>
        <shortName evidence="5">TetX</shortName>
        <ecNumber evidence="5">1.14.13.-</ecNumber>
    </alternativeName>
</protein>
<dbReference type="Pfam" id="PF01494">
    <property type="entry name" value="FAD_binding_3"/>
    <property type="match status" value="1"/>
</dbReference>
<dbReference type="RefSeq" id="WP_395824326.1">
    <property type="nucleotide sequence ID" value="NZ_CP043494.1"/>
</dbReference>
<sequence>MKQRNSLRIAIIGGGPAGLTLARILWTRGVTATVFEQEASSDERPQGGTLDLHPESGQVAVKRAGLEAEFRALARYEDQGMRVMDKQGTLLIDNPEGMEEGERPEIDRVVLRRMLLDSLPEGMVRWGHKLRTLEAREDGSHALTFTNGRSECFDLVVGADGAWSKVRPLLSTAVPEYTGVTFVELGLDDVDSRHPEIARMVGNGSLFAMAEGRGLVAQRNGHGHIRVYAMLKVAEGWVEEGGIDFTNAGRVREGLLKLFSDWAPPLLALIRECGDRIVPRQIYALPVGHRWAHRQGLTLLGDAAHLMSPFGGQGANLAMLDASDLALALTEHEDWAAAVREHELVLCQRAEKAARGAAEGIADALAADAARGAFEHVSQRGKSSAEAQSRA</sequence>
<organism evidence="7 8">
    <name type="scientific">Archangium minus</name>
    <dbReference type="NCBI Taxonomy" id="83450"/>
    <lineage>
        <taxon>Bacteria</taxon>
        <taxon>Pseudomonadati</taxon>
        <taxon>Myxococcota</taxon>
        <taxon>Myxococcia</taxon>
        <taxon>Myxococcales</taxon>
        <taxon>Cystobacterineae</taxon>
        <taxon>Archangiaceae</taxon>
        <taxon>Archangium</taxon>
    </lineage>
</organism>
<dbReference type="Proteomes" id="UP001611383">
    <property type="component" value="Chromosome"/>
</dbReference>
<accession>A0ABY9WW09</accession>
<proteinExistence type="inferred from homology"/>
<dbReference type="InterPro" id="IPR002938">
    <property type="entry name" value="FAD-bd"/>
</dbReference>
<keyword evidence="1 5" id="KW-0285">Flavoprotein</keyword>
<comment type="similarity">
    <text evidence="5">Belongs to the aromatic-ring hydroxylase family. TetX subfamily.</text>
</comment>
<feature type="binding site" evidence="5">
    <location>
        <position position="51"/>
    </location>
    <ligand>
        <name>FAD</name>
        <dbReference type="ChEBI" id="CHEBI:57692"/>
    </ligand>
</feature>
<feature type="binding site" evidence="5">
    <location>
        <position position="44"/>
    </location>
    <ligand>
        <name>NADPH</name>
        <dbReference type="ChEBI" id="CHEBI:57783"/>
    </ligand>
</feature>
<dbReference type="PANTHER" id="PTHR46972">
    <property type="entry name" value="MONOOXYGENASE ASQM-RELATED"/>
    <property type="match status" value="1"/>
</dbReference>
<comment type="catalytic activity">
    <reaction evidence="5">
        <text>a tetracycline + NADPH + O2 + H(+) = an 11a-hydroxytetracycline + NADP(+) + H2O</text>
        <dbReference type="Rhea" id="RHEA:61444"/>
        <dbReference type="ChEBI" id="CHEBI:15377"/>
        <dbReference type="ChEBI" id="CHEBI:15378"/>
        <dbReference type="ChEBI" id="CHEBI:15379"/>
        <dbReference type="ChEBI" id="CHEBI:57783"/>
        <dbReference type="ChEBI" id="CHEBI:58349"/>
        <dbReference type="ChEBI" id="CHEBI:144644"/>
        <dbReference type="ChEBI" id="CHEBI:144645"/>
    </reaction>
</comment>
<keyword evidence="5" id="KW-0521">NADP</keyword>
<evidence type="ECO:0000259" key="6">
    <source>
        <dbReference type="Pfam" id="PF01494"/>
    </source>
</evidence>